<dbReference type="SUPFAM" id="SSF82861">
    <property type="entry name" value="Mechanosensitive channel protein MscS (YggB), transmembrane region"/>
    <property type="match status" value="1"/>
</dbReference>
<dbReference type="GO" id="GO:0008381">
    <property type="term" value="F:mechanosensitive monoatomic ion channel activity"/>
    <property type="evidence" value="ECO:0007669"/>
    <property type="project" value="InterPro"/>
</dbReference>
<reference evidence="11 12" key="1">
    <citation type="submission" date="2020-04" db="EMBL/GenBank/DDBJ databases">
        <authorList>
            <person name="Zheng R.K."/>
            <person name="Sun C.M."/>
        </authorList>
    </citation>
    <scope>NUCLEOTIDE SEQUENCE [LARGE SCALE GENOMIC DNA]</scope>
    <source>
        <strain evidence="12">zrk29</strain>
    </source>
</reference>
<dbReference type="InterPro" id="IPR045276">
    <property type="entry name" value="YbiO_bact"/>
</dbReference>
<proteinExistence type="inferred from homology"/>
<dbReference type="Proteomes" id="UP000512167">
    <property type="component" value="Chromosome"/>
</dbReference>
<feature type="domain" description="Mechanosensitive ion channel MscS" evidence="8">
    <location>
        <begin position="149"/>
        <end position="211"/>
    </location>
</feature>
<protein>
    <submittedName>
        <fullName evidence="11">Mechanosensitive ion channel family protein</fullName>
    </submittedName>
</protein>
<dbReference type="SUPFAM" id="SSF50182">
    <property type="entry name" value="Sm-like ribonucleoproteins"/>
    <property type="match status" value="1"/>
</dbReference>
<evidence type="ECO:0000256" key="6">
    <source>
        <dbReference type="ARBA" id="ARBA00023136"/>
    </source>
</evidence>
<dbReference type="InterPro" id="IPR049278">
    <property type="entry name" value="MS_channel_C"/>
</dbReference>
<dbReference type="InterPro" id="IPR011014">
    <property type="entry name" value="MscS_channel_TM-2"/>
</dbReference>
<accession>A0A7L6N5V4</accession>
<evidence type="ECO:0000256" key="2">
    <source>
        <dbReference type="ARBA" id="ARBA00008017"/>
    </source>
</evidence>
<evidence type="ECO:0000259" key="9">
    <source>
        <dbReference type="Pfam" id="PF21082"/>
    </source>
</evidence>
<dbReference type="RefSeq" id="WP_312032363.1">
    <property type="nucleotide sequence ID" value="NZ_CP051151.1"/>
</dbReference>
<evidence type="ECO:0000256" key="5">
    <source>
        <dbReference type="ARBA" id="ARBA00022989"/>
    </source>
</evidence>
<evidence type="ECO:0000256" key="1">
    <source>
        <dbReference type="ARBA" id="ARBA00004651"/>
    </source>
</evidence>
<dbReference type="InterPro" id="IPR011066">
    <property type="entry name" value="MscS_channel_C_sf"/>
</dbReference>
<evidence type="ECO:0000256" key="4">
    <source>
        <dbReference type="ARBA" id="ARBA00022692"/>
    </source>
</evidence>
<dbReference type="SUPFAM" id="SSF82689">
    <property type="entry name" value="Mechanosensitive channel protein MscS (YggB), C-terminal domain"/>
    <property type="match status" value="1"/>
</dbReference>
<evidence type="ECO:0000313" key="11">
    <source>
        <dbReference type="EMBL" id="QLY39874.1"/>
    </source>
</evidence>
<dbReference type="InterPro" id="IPR010920">
    <property type="entry name" value="LSM_dom_sf"/>
</dbReference>
<evidence type="ECO:0000259" key="10">
    <source>
        <dbReference type="Pfam" id="PF21088"/>
    </source>
</evidence>
<dbReference type="PANTHER" id="PTHR30460">
    <property type="entry name" value="MODERATE CONDUCTANCE MECHANOSENSITIVE CHANNEL YBIO"/>
    <property type="match status" value="1"/>
</dbReference>
<keyword evidence="6 7" id="KW-0472">Membrane</keyword>
<dbReference type="Pfam" id="PF00924">
    <property type="entry name" value="MS_channel_2nd"/>
    <property type="match status" value="1"/>
</dbReference>
<dbReference type="EMBL" id="CP051151">
    <property type="protein sequence ID" value="QLY39874.1"/>
    <property type="molecule type" value="Genomic_DNA"/>
</dbReference>
<comment type="subcellular location">
    <subcellularLocation>
        <location evidence="1">Cell membrane</location>
        <topology evidence="1">Multi-pass membrane protein</topology>
    </subcellularLocation>
</comment>
<dbReference type="PANTHER" id="PTHR30460:SF0">
    <property type="entry name" value="MODERATE CONDUCTANCE MECHANOSENSITIVE CHANNEL YBIO"/>
    <property type="match status" value="1"/>
</dbReference>
<dbReference type="GO" id="GO:0005886">
    <property type="term" value="C:plasma membrane"/>
    <property type="evidence" value="ECO:0007669"/>
    <property type="project" value="UniProtKB-SubCell"/>
</dbReference>
<feature type="domain" description="Mechanosensitive ion channel transmembrane helices 2/3" evidence="10">
    <location>
        <begin position="107"/>
        <end position="147"/>
    </location>
</feature>
<feature type="transmembrane region" description="Helical" evidence="7">
    <location>
        <begin position="66"/>
        <end position="87"/>
    </location>
</feature>
<keyword evidence="5 7" id="KW-1133">Transmembrane helix</keyword>
<comment type="similarity">
    <text evidence="2">Belongs to the MscS (TC 1.A.23) family.</text>
</comment>
<keyword evidence="4 7" id="KW-0812">Transmembrane</keyword>
<dbReference type="InterPro" id="IPR006685">
    <property type="entry name" value="MscS_channel_2nd"/>
</dbReference>
<feature type="transmembrane region" description="Helical" evidence="7">
    <location>
        <begin position="15"/>
        <end position="35"/>
    </location>
</feature>
<keyword evidence="3" id="KW-1003">Cell membrane</keyword>
<dbReference type="Gene3D" id="2.30.30.60">
    <property type="match status" value="1"/>
</dbReference>
<dbReference type="Gene3D" id="1.10.287.1260">
    <property type="match status" value="1"/>
</dbReference>
<keyword evidence="12" id="KW-1185">Reference proteome</keyword>
<evidence type="ECO:0000313" key="12">
    <source>
        <dbReference type="Proteomes" id="UP000512167"/>
    </source>
</evidence>
<gene>
    <name evidence="11" type="ORF">HF295_02955</name>
</gene>
<evidence type="ECO:0000256" key="3">
    <source>
        <dbReference type="ARBA" id="ARBA00022475"/>
    </source>
</evidence>
<dbReference type="InterPro" id="IPR049142">
    <property type="entry name" value="MS_channel_1st"/>
</dbReference>
<dbReference type="Pfam" id="PF21088">
    <property type="entry name" value="MS_channel_1st"/>
    <property type="match status" value="1"/>
</dbReference>
<sequence>MDFKNIDKKVLLKKVLPWALSALFILILVFAGNIFGKGSRLALIIGTSEGGFQSIGSWFDNHLDPIIKSIIWIVIIIMATHLIRYLVSKFFIFGKKAKTAGKLIDSLIKYISFFALVIIILVEWGINVRSLLAGLGILALLLGLGAQSLIADIVSGLFIVFEGDYQVGDVVVLDDYRGTVESIGLRTTKIKDIAGNVKIINNSEIRSLINMTVDLSVAVVDVEISYDESIEQVELVIGKNIERIQKQVKDIIEGPFYKGVNAFKASGIELRFVAKVDEENRYQVERDLRRQIKIIFDEFKISIPYQTVTIANLNDSEASKLSHKDKEKVKDFLEEQKEKSKEISESQN</sequence>
<dbReference type="Pfam" id="PF21082">
    <property type="entry name" value="MS_channel_3rd"/>
    <property type="match status" value="1"/>
</dbReference>
<organism evidence="11 12">
    <name type="scientific">Hujiaoplasma nucleasis</name>
    <dbReference type="NCBI Taxonomy" id="2725268"/>
    <lineage>
        <taxon>Bacteria</taxon>
        <taxon>Bacillati</taxon>
        <taxon>Mycoplasmatota</taxon>
        <taxon>Mollicutes</taxon>
        <taxon>Candidatus Izemoplasmatales</taxon>
        <taxon>Hujiaoplasmataceae</taxon>
        <taxon>Hujiaoplasma</taxon>
    </lineage>
</organism>
<evidence type="ECO:0000259" key="8">
    <source>
        <dbReference type="Pfam" id="PF00924"/>
    </source>
</evidence>
<dbReference type="AlphaFoldDB" id="A0A7L6N5V4"/>
<name>A0A7L6N5V4_9MOLU</name>
<dbReference type="InterPro" id="IPR023408">
    <property type="entry name" value="MscS_beta-dom_sf"/>
</dbReference>
<feature type="transmembrane region" description="Helical" evidence="7">
    <location>
        <begin position="107"/>
        <end position="126"/>
    </location>
</feature>
<evidence type="ECO:0000256" key="7">
    <source>
        <dbReference type="SAM" id="Phobius"/>
    </source>
</evidence>
<dbReference type="KEGG" id="tbk:HF295_02955"/>
<feature type="transmembrane region" description="Helical" evidence="7">
    <location>
        <begin position="132"/>
        <end position="161"/>
    </location>
</feature>
<dbReference type="Gene3D" id="3.30.70.100">
    <property type="match status" value="1"/>
</dbReference>
<feature type="domain" description="Mechanosensitive ion channel MscS C-terminal" evidence="9">
    <location>
        <begin position="219"/>
        <end position="303"/>
    </location>
</feature>